<dbReference type="WBParaSite" id="BPAG_0000655501-mRNA-1">
    <property type="protein sequence ID" value="BPAG_0000655501-mRNA-1"/>
    <property type="gene ID" value="BPAG_0000655501"/>
</dbReference>
<dbReference type="EMBL" id="UZAD01006060">
    <property type="protein sequence ID" value="VDN87703.1"/>
    <property type="molecule type" value="Genomic_DNA"/>
</dbReference>
<evidence type="ECO:0000313" key="4">
    <source>
        <dbReference type="WBParaSite" id="BPAG_0000655501-mRNA-1"/>
    </source>
</evidence>
<gene>
    <name evidence="2" type="ORF">BPAG_LOCUS6517</name>
</gene>
<reference evidence="2 3" key="2">
    <citation type="submission" date="2018-11" db="EMBL/GenBank/DDBJ databases">
        <authorList>
            <consortium name="Pathogen Informatics"/>
        </authorList>
    </citation>
    <scope>NUCLEOTIDE SEQUENCE [LARGE SCALE GENOMIC DNA]</scope>
</reference>
<name>A0A0N4TEB7_BRUPA</name>
<sequence length="73" mass="7796">MSKRSKKDRSLPPAASPPELITPSTILKVGEAFIVLRRAPNKNGVTDERCLATVVEIREGEQASTSASSTSTI</sequence>
<keyword evidence="3" id="KW-1185">Reference proteome</keyword>
<organism evidence="4">
    <name type="scientific">Brugia pahangi</name>
    <name type="common">Filarial nematode worm</name>
    <dbReference type="NCBI Taxonomy" id="6280"/>
    <lineage>
        <taxon>Eukaryota</taxon>
        <taxon>Metazoa</taxon>
        <taxon>Ecdysozoa</taxon>
        <taxon>Nematoda</taxon>
        <taxon>Chromadorea</taxon>
        <taxon>Rhabditida</taxon>
        <taxon>Spirurina</taxon>
        <taxon>Spiruromorpha</taxon>
        <taxon>Filarioidea</taxon>
        <taxon>Onchocercidae</taxon>
        <taxon>Brugia</taxon>
    </lineage>
</organism>
<proteinExistence type="predicted"/>
<dbReference type="AlphaFoldDB" id="A0A0N4TEB7"/>
<dbReference type="Proteomes" id="UP000278627">
    <property type="component" value="Unassembled WGS sequence"/>
</dbReference>
<evidence type="ECO:0000256" key="1">
    <source>
        <dbReference type="SAM" id="MobiDB-lite"/>
    </source>
</evidence>
<reference evidence="4" key="1">
    <citation type="submission" date="2017-02" db="UniProtKB">
        <authorList>
            <consortium name="WormBaseParasite"/>
        </authorList>
    </citation>
    <scope>IDENTIFICATION</scope>
</reference>
<evidence type="ECO:0000313" key="2">
    <source>
        <dbReference type="EMBL" id="VDN87703.1"/>
    </source>
</evidence>
<feature type="region of interest" description="Disordered" evidence="1">
    <location>
        <begin position="1"/>
        <end position="22"/>
    </location>
</feature>
<accession>A0A0N4TEB7</accession>
<dbReference type="STRING" id="6280.A0A0N4TEB7"/>
<evidence type="ECO:0000313" key="3">
    <source>
        <dbReference type="Proteomes" id="UP000278627"/>
    </source>
</evidence>
<protein>
    <submittedName>
        <fullName evidence="4">MSP domain-containing protein</fullName>
    </submittedName>
</protein>